<protein>
    <submittedName>
        <fullName evidence="2">Uncharacterized protein</fullName>
    </submittedName>
</protein>
<comment type="caution">
    <text evidence="2">The sequence shown here is derived from an EMBL/GenBank/DDBJ whole genome shotgun (WGS) entry which is preliminary data.</text>
</comment>
<evidence type="ECO:0000313" key="3">
    <source>
        <dbReference type="Proteomes" id="UP001597216"/>
    </source>
</evidence>
<accession>A0ABW3T380</accession>
<evidence type="ECO:0000256" key="1">
    <source>
        <dbReference type="SAM" id="MobiDB-lite"/>
    </source>
</evidence>
<name>A0ABW3T380_9CAUL</name>
<proteinExistence type="predicted"/>
<keyword evidence="3" id="KW-1185">Reference proteome</keyword>
<dbReference type="Proteomes" id="UP001597216">
    <property type="component" value="Unassembled WGS sequence"/>
</dbReference>
<sequence length="118" mass="12003">MGGAPTSDNSGLAGGPGASATTSANLPPAANSNPKYVMRLVTYRRADGVLVTAMRPIKNPEDMTAAERRQVYGNRYAPRARVTAHSHSASAPASHAAPVRVAAAPAAKPAFAAKPVAV</sequence>
<gene>
    <name evidence="2" type="ORF">ACFQ27_07580</name>
</gene>
<organism evidence="2 3">
    <name type="scientific">Phenylobacterium conjunctum</name>
    <dbReference type="NCBI Taxonomy" id="1298959"/>
    <lineage>
        <taxon>Bacteria</taxon>
        <taxon>Pseudomonadati</taxon>
        <taxon>Pseudomonadota</taxon>
        <taxon>Alphaproteobacteria</taxon>
        <taxon>Caulobacterales</taxon>
        <taxon>Caulobacteraceae</taxon>
        <taxon>Phenylobacterium</taxon>
    </lineage>
</organism>
<reference evidence="3" key="1">
    <citation type="journal article" date="2019" name="Int. J. Syst. Evol. Microbiol.">
        <title>The Global Catalogue of Microorganisms (GCM) 10K type strain sequencing project: providing services to taxonomists for standard genome sequencing and annotation.</title>
        <authorList>
            <consortium name="The Broad Institute Genomics Platform"/>
            <consortium name="The Broad Institute Genome Sequencing Center for Infectious Disease"/>
            <person name="Wu L."/>
            <person name="Ma J."/>
        </authorList>
    </citation>
    <scope>NUCLEOTIDE SEQUENCE [LARGE SCALE GENOMIC DNA]</scope>
    <source>
        <strain evidence="3">CCUG 55074</strain>
    </source>
</reference>
<dbReference type="EMBL" id="JBHTLQ010000013">
    <property type="protein sequence ID" value="MFD1190437.1"/>
    <property type="molecule type" value="Genomic_DNA"/>
</dbReference>
<feature type="region of interest" description="Disordered" evidence="1">
    <location>
        <begin position="1"/>
        <end position="32"/>
    </location>
</feature>
<feature type="non-terminal residue" evidence="2">
    <location>
        <position position="118"/>
    </location>
</feature>
<evidence type="ECO:0000313" key="2">
    <source>
        <dbReference type="EMBL" id="MFD1190437.1"/>
    </source>
</evidence>